<dbReference type="GO" id="GO:0016236">
    <property type="term" value="P:macroautophagy"/>
    <property type="evidence" value="ECO:0007669"/>
    <property type="project" value="InterPro"/>
</dbReference>
<dbReference type="InterPro" id="IPR020472">
    <property type="entry name" value="WD40_PAC1"/>
</dbReference>
<dbReference type="InterPro" id="IPR015943">
    <property type="entry name" value="WD40/YVTN_repeat-like_dom_sf"/>
</dbReference>
<evidence type="ECO:0000313" key="6">
    <source>
        <dbReference type="Proteomes" id="UP000664859"/>
    </source>
</evidence>
<reference evidence="5" key="1">
    <citation type="submission" date="2021-02" db="EMBL/GenBank/DDBJ databases">
        <title>First Annotated Genome of the Yellow-green Alga Tribonema minus.</title>
        <authorList>
            <person name="Mahan K.M."/>
        </authorList>
    </citation>
    <scope>NUCLEOTIDE SEQUENCE</scope>
    <source>
        <strain evidence="5">UTEX B ZZ1240</strain>
    </source>
</reference>
<evidence type="ECO:0000256" key="2">
    <source>
        <dbReference type="ARBA" id="ARBA00022737"/>
    </source>
</evidence>
<evidence type="ECO:0000256" key="4">
    <source>
        <dbReference type="PROSITE-ProRule" id="PRU00221"/>
    </source>
</evidence>
<dbReference type="GO" id="GO:0045324">
    <property type="term" value="P:late endosome to vacuole transport"/>
    <property type="evidence" value="ECO:0007669"/>
    <property type="project" value="InterPro"/>
</dbReference>
<dbReference type="GO" id="GO:0034271">
    <property type="term" value="C:phosphatidylinositol 3-kinase complex, class III, type I"/>
    <property type="evidence" value="ECO:0007669"/>
    <property type="project" value="TreeGrafter"/>
</dbReference>
<evidence type="ECO:0000256" key="3">
    <source>
        <dbReference type="ARBA" id="ARBA00022741"/>
    </source>
</evidence>
<keyword evidence="2" id="KW-0677">Repeat</keyword>
<dbReference type="Proteomes" id="UP000664859">
    <property type="component" value="Unassembled WGS sequence"/>
</dbReference>
<accession>A0A835YVX7</accession>
<feature type="repeat" description="WD" evidence="4">
    <location>
        <begin position="1"/>
        <end position="18"/>
    </location>
</feature>
<organism evidence="5 6">
    <name type="scientific">Tribonema minus</name>
    <dbReference type="NCBI Taxonomy" id="303371"/>
    <lineage>
        <taxon>Eukaryota</taxon>
        <taxon>Sar</taxon>
        <taxon>Stramenopiles</taxon>
        <taxon>Ochrophyta</taxon>
        <taxon>PX clade</taxon>
        <taxon>Xanthophyceae</taxon>
        <taxon>Tribonematales</taxon>
        <taxon>Tribonemataceae</taxon>
        <taxon>Tribonema</taxon>
    </lineage>
</organism>
<dbReference type="InterPro" id="IPR045162">
    <property type="entry name" value="Vps15-like"/>
</dbReference>
<dbReference type="OrthoDB" id="242910at2759"/>
<dbReference type="GO" id="GO:0000166">
    <property type="term" value="F:nucleotide binding"/>
    <property type="evidence" value="ECO:0007669"/>
    <property type="project" value="UniProtKB-KW"/>
</dbReference>
<feature type="repeat" description="WD" evidence="4">
    <location>
        <begin position="383"/>
        <end position="416"/>
    </location>
</feature>
<dbReference type="GO" id="GO:0034272">
    <property type="term" value="C:phosphatidylinositol 3-kinase complex, class III, type II"/>
    <property type="evidence" value="ECO:0007669"/>
    <property type="project" value="TreeGrafter"/>
</dbReference>
<evidence type="ECO:0000256" key="1">
    <source>
        <dbReference type="ARBA" id="ARBA00022574"/>
    </source>
</evidence>
<dbReference type="GO" id="GO:0071561">
    <property type="term" value="C:nucleus-vacuole junction"/>
    <property type="evidence" value="ECO:0007669"/>
    <property type="project" value="TreeGrafter"/>
</dbReference>
<dbReference type="GO" id="GO:0006623">
    <property type="term" value="P:protein targeting to vacuole"/>
    <property type="evidence" value="ECO:0007669"/>
    <property type="project" value="TreeGrafter"/>
</dbReference>
<keyword evidence="6" id="KW-1185">Reference proteome</keyword>
<name>A0A835YVX7_9STRA</name>
<keyword evidence="1 4" id="KW-0853">WD repeat</keyword>
<dbReference type="Pfam" id="PF00400">
    <property type="entry name" value="WD40"/>
    <property type="match status" value="2"/>
</dbReference>
<dbReference type="Gene3D" id="2.130.10.10">
    <property type="entry name" value="YVTN repeat-like/Quinoprotein amine dehydrogenase"/>
    <property type="match status" value="2"/>
</dbReference>
<dbReference type="PANTHER" id="PTHR17583">
    <property type="entry name" value="PHOSPHOINOSITIDE 3-KINASE REGULATORY SUBUNIT 4"/>
    <property type="match status" value="1"/>
</dbReference>
<keyword evidence="3" id="KW-0547">Nucleotide-binding</keyword>
<dbReference type="InterPro" id="IPR001680">
    <property type="entry name" value="WD40_rpt"/>
</dbReference>
<dbReference type="PROSITE" id="PS50082">
    <property type="entry name" value="WD_REPEATS_2"/>
    <property type="match status" value="3"/>
</dbReference>
<sequence>VFFATASSDGTCKVWELRGLEQSIRPRSHVTYAQQGAPLLDACIVEGSHSIATAASNGSVHVWRVELASTSSNIGSAAPHLANGGTMGGPGVGGGGGLRVAGSSLVKQVAAGEGPVLSVHHFNTDLASVVVYSTQRGRIHAWDLRCSREPWRLAAPPELGALTAVALGPDRHWVCAGTARGYLAMWDVRLPLLARLWRHSARGPIHRLSTCARLPGDTNAAAPTPEAGGAGPHVFIAAGDDETAVWDLRGAGTLRPRYCFRVAPAGFDGQQAPVPSLDSIALPAHPRAPLLPMHAAFADARLGGNAGAVSAERLRGTSSIRAIVGRISQHGNSYLITGGSDRHIRYWDFQVPSRCYTVSGGSPSPLPASMMPSVAECGVTAAPTAHEDAILDLKCTDMPLKLLLSSSRDGVVNVWR</sequence>
<dbReference type="GO" id="GO:0004674">
    <property type="term" value="F:protein serine/threonine kinase activity"/>
    <property type="evidence" value="ECO:0007669"/>
    <property type="project" value="InterPro"/>
</dbReference>
<evidence type="ECO:0000313" key="5">
    <source>
        <dbReference type="EMBL" id="KAG5180485.1"/>
    </source>
</evidence>
<dbReference type="PANTHER" id="PTHR17583:SF0">
    <property type="entry name" value="PHOSPHOINOSITIDE 3-KINASE REGULATORY SUBUNIT 4"/>
    <property type="match status" value="1"/>
</dbReference>
<dbReference type="SMART" id="SM00320">
    <property type="entry name" value="WD40"/>
    <property type="match status" value="5"/>
</dbReference>
<protein>
    <submittedName>
        <fullName evidence="5">WD40-repeat-containing domain protein</fullName>
    </submittedName>
</protein>
<comment type="caution">
    <text evidence="5">The sequence shown here is derived from an EMBL/GenBank/DDBJ whole genome shotgun (WGS) entry which is preliminary data.</text>
</comment>
<feature type="repeat" description="WD" evidence="4">
    <location>
        <begin position="332"/>
        <end position="357"/>
    </location>
</feature>
<feature type="non-terminal residue" evidence="5">
    <location>
        <position position="1"/>
    </location>
</feature>
<dbReference type="InterPro" id="IPR036322">
    <property type="entry name" value="WD40_repeat_dom_sf"/>
</dbReference>
<dbReference type="SUPFAM" id="SSF50978">
    <property type="entry name" value="WD40 repeat-like"/>
    <property type="match status" value="1"/>
</dbReference>
<gene>
    <name evidence="5" type="ORF">JKP88DRAFT_323975</name>
</gene>
<dbReference type="AlphaFoldDB" id="A0A835YVX7"/>
<dbReference type="PROSITE" id="PS50294">
    <property type="entry name" value="WD_REPEATS_REGION"/>
    <property type="match status" value="1"/>
</dbReference>
<dbReference type="EMBL" id="JAFCMP010000390">
    <property type="protein sequence ID" value="KAG5180485.1"/>
    <property type="molecule type" value="Genomic_DNA"/>
</dbReference>
<proteinExistence type="predicted"/>
<dbReference type="PRINTS" id="PR00320">
    <property type="entry name" value="GPROTEINBRPT"/>
</dbReference>
<dbReference type="GO" id="GO:0005770">
    <property type="term" value="C:late endosome"/>
    <property type="evidence" value="ECO:0007669"/>
    <property type="project" value="TreeGrafter"/>
</dbReference>